<dbReference type="InterPro" id="IPR001296">
    <property type="entry name" value="Glyco_trans_1"/>
</dbReference>
<evidence type="ECO:0000313" key="4">
    <source>
        <dbReference type="Proteomes" id="UP000502706"/>
    </source>
</evidence>
<keyword evidence="1" id="KW-1133">Transmembrane helix</keyword>
<keyword evidence="4" id="KW-1185">Reference proteome</keyword>
<evidence type="ECO:0000313" key="3">
    <source>
        <dbReference type="EMBL" id="QIN77681.1"/>
    </source>
</evidence>
<feature type="domain" description="Glycosyl transferase family 1" evidence="2">
    <location>
        <begin position="203"/>
        <end position="363"/>
    </location>
</feature>
<keyword evidence="1" id="KW-0472">Membrane</keyword>
<dbReference type="GO" id="GO:0016740">
    <property type="term" value="F:transferase activity"/>
    <property type="evidence" value="ECO:0007669"/>
    <property type="project" value="UniProtKB-KW"/>
</dbReference>
<organism evidence="3 4">
    <name type="scientific">Rubrobacter marinus</name>
    <dbReference type="NCBI Taxonomy" id="2653852"/>
    <lineage>
        <taxon>Bacteria</taxon>
        <taxon>Bacillati</taxon>
        <taxon>Actinomycetota</taxon>
        <taxon>Rubrobacteria</taxon>
        <taxon>Rubrobacterales</taxon>
        <taxon>Rubrobacteraceae</taxon>
        <taxon>Rubrobacter</taxon>
    </lineage>
</organism>
<dbReference type="KEGG" id="rmar:GBA65_03205"/>
<accession>A0A6G8PUI8</accession>
<dbReference type="Proteomes" id="UP000502706">
    <property type="component" value="Chromosome"/>
</dbReference>
<evidence type="ECO:0000256" key="1">
    <source>
        <dbReference type="SAM" id="Phobius"/>
    </source>
</evidence>
<proteinExistence type="predicted"/>
<name>A0A6G8PUI8_9ACTN</name>
<gene>
    <name evidence="3" type="ORF">GBA65_03205</name>
</gene>
<dbReference type="EMBL" id="CP045121">
    <property type="protein sequence ID" value="QIN77681.1"/>
    <property type="molecule type" value="Genomic_DNA"/>
</dbReference>
<dbReference type="SUPFAM" id="SSF53756">
    <property type="entry name" value="UDP-Glycosyltransferase/glycogen phosphorylase"/>
    <property type="match status" value="1"/>
</dbReference>
<feature type="transmembrane region" description="Helical" evidence="1">
    <location>
        <begin position="140"/>
        <end position="161"/>
    </location>
</feature>
<dbReference type="Pfam" id="PF00534">
    <property type="entry name" value="Glycos_transf_1"/>
    <property type="match status" value="1"/>
</dbReference>
<protein>
    <submittedName>
        <fullName evidence="3">Glycosyltransferase</fullName>
    </submittedName>
</protein>
<keyword evidence="1" id="KW-0812">Transmembrane</keyword>
<reference evidence="3 4" key="1">
    <citation type="submission" date="2019-10" db="EMBL/GenBank/DDBJ databases">
        <title>Rubrobacter sp nov SCSIO 52915 isolated from a deep-sea sediment in the South China Sea.</title>
        <authorList>
            <person name="Chen R.W."/>
        </authorList>
    </citation>
    <scope>NUCLEOTIDE SEQUENCE [LARGE SCALE GENOMIC DNA]</scope>
    <source>
        <strain evidence="3 4">SCSIO 52915</strain>
    </source>
</reference>
<keyword evidence="3" id="KW-0808">Transferase</keyword>
<dbReference type="CDD" id="cd03801">
    <property type="entry name" value="GT4_PimA-like"/>
    <property type="match status" value="1"/>
</dbReference>
<dbReference type="PANTHER" id="PTHR12526">
    <property type="entry name" value="GLYCOSYLTRANSFERASE"/>
    <property type="match status" value="1"/>
</dbReference>
<feature type="transmembrane region" description="Helical" evidence="1">
    <location>
        <begin position="97"/>
        <end position="119"/>
    </location>
</feature>
<sequence length="393" mass="43642">MLRVFGRREVVVRVRSLLPALLGFVSLTPDLHRTTSPSSPGDLAQGLRVVCAFSPRRAHKTLLLLEGPQVVRLKTPRDVFALPRRSGGRTVVMIDTYGWLGLVGVLASLYLRVPLVVRLRGHPFRENRERLAGRSGLRPWARFLAVSAMQLFCLFSARLVLFNSSTVARELASVVPERRRAVVHNPYTEPGTNLDGPSTGSRFPEGGLRLLTVTSMNLASKVDPTLEAAGHLARMGLWDELDLRWVVCGAGRHEERVREAARRLGIEGRLVAPGRVEDIGSAYEWGDVLVYLTRLDAFPNVPMEAMMRQKPVITNADSHGTREQVFDGVNGVVVEDLDELAAALRAYAGNAALRERHGRAGRELVEQRFSVDAQRRAMGEALEKLYVPRKGRR</sequence>
<dbReference type="Gene3D" id="3.40.50.2000">
    <property type="entry name" value="Glycogen Phosphorylase B"/>
    <property type="match status" value="2"/>
</dbReference>
<evidence type="ECO:0000259" key="2">
    <source>
        <dbReference type="Pfam" id="PF00534"/>
    </source>
</evidence>
<dbReference type="AlphaFoldDB" id="A0A6G8PUI8"/>